<dbReference type="Proteomes" id="UP000178583">
    <property type="component" value="Unassembled WGS sequence"/>
</dbReference>
<keyword evidence="1" id="KW-0472">Membrane</keyword>
<reference evidence="2 3" key="1">
    <citation type="journal article" date="2016" name="Nat. Commun.">
        <title>Thousands of microbial genomes shed light on interconnected biogeochemical processes in an aquifer system.</title>
        <authorList>
            <person name="Anantharaman K."/>
            <person name="Brown C.T."/>
            <person name="Hug L.A."/>
            <person name="Sharon I."/>
            <person name="Castelle C.J."/>
            <person name="Probst A.J."/>
            <person name="Thomas B.C."/>
            <person name="Singh A."/>
            <person name="Wilkins M.J."/>
            <person name="Karaoz U."/>
            <person name="Brodie E.L."/>
            <person name="Williams K.H."/>
            <person name="Hubbard S.S."/>
            <person name="Banfield J.F."/>
        </authorList>
    </citation>
    <scope>NUCLEOTIDE SEQUENCE [LARGE SCALE GENOMIC DNA]</scope>
</reference>
<accession>A0A1F5EEN4</accession>
<organism evidence="2 3">
    <name type="scientific">Candidatus Berkelbacteria bacterium RIFOXYA2_FULL_43_10</name>
    <dbReference type="NCBI Taxonomy" id="1797472"/>
    <lineage>
        <taxon>Bacteria</taxon>
        <taxon>Candidatus Berkelbacteria</taxon>
    </lineage>
</organism>
<dbReference type="AlphaFoldDB" id="A0A1F5EEN4"/>
<evidence type="ECO:0000256" key="1">
    <source>
        <dbReference type="SAM" id="Phobius"/>
    </source>
</evidence>
<dbReference type="EMBL" id="MEZY01000004">
    <property type="protein sequence ID" value="OGD65848.1"/>
    <property type="molecule type" value="Genomic_DNA"/>
</dbReference>
<evidence type="ECO:0000313" key="3">
    <source>
        <dbReference type="Proteomes" id="UP000178583"/>
    </source>
</evidence>
<dbReference type="STRING" id="1797472.A2215_00840"/>
<keyword evidence="1" id="KW-1133">Transmembrane helix</keyword>
<keyword evidence="1" id="KW-0812">Transmembrane</keyword>
<proteinExistence type="predicted"/>
<comment type="caution">
    <text evidence="2">The sequence shown here is derived from an EMBL/GenBank/DDBJ whole genome shotgun (WGS) entry which is preliminary data.</text>
</comment>
<evidence type="ECO:0000313" key="2">
    <source>
        <dbReference type="EMBL" id="OGD65848.1"/>
    </source>
</evidence>
<protein>
    <submittedName>
        <fullName evidence="2">Uncharacterized protein</fullName>
    </submittedName>
</protein>
<name>A0A1F5EEN4_9BACT</name>
<sequence length="211" mass="23419">MVDNNKSGYAKDFYKEIDQIKKSNCCSIWSVFVFLGLIFFALIAFFWFGRSYLNKSSLYLKIPSSHKSDTSGITGRLEDASDGLVVGESTTISFSEEELGEYLGVNSSEFPLKRASLKITQQGINVKGRTSESIFSIPLTVVLKPKAEDGKLKIEVAELESGAISLPKAIKDQMNSYLSDIINKKSDPVADFEIIEISTREKYVDVTGVKK</sequence>
<gene>
    <name evidence="2" type="ORF">A2215_00840</name>
</gene>
<feature type="transmembrane region" description="Helical" evidence="1">
    <location>
        <begin position="28"/>
        <end position="48"/>
    </location>
</feature>